<sequence>MTRSSTQADSSATPVDFSCGLHEKQGDGELDLKEVTRARVALEHITNKWAVLILTVLCRRPARFNEIMRRLDGITHKALADALKRLQRNGLITRRVLTASPIGVEYAITELGHSLREPFQALYDWTLVYGPALEDARREFDAAHDDESR</sequence>
<keyword evidence="2" id="KW-0238">DNA-binding</keyword>
<comment type="caution">
    <text evidence="5">The sequence shown here is derived from an EMBL/GenBank/DDBJ whole genome shotgun (WGS) entry which is preliminary data.</text>
</comment>
<name>A0A084IG35_SALHC</name>
<dbReference type="Proteomes" id="UP000028302">
    <property type="component" value="Unassembled WGS sequence"/>
</dbReference>
<dbReference type="EMBL" id="APNK01000065">
    <property type="protein sequence ID" value="KEZ75669.1"/>
    <property type="molecule type" value="Genomic_DNA"/>
</dbReference>
<evidence type="ECO:0000259" key="4">
    <source>
        <dbReference type="PROSITE" id="PS51118"/>
    </source>
</evidence>
<dbReference type="Pfam" id="PF01638">
    <property type="entry name" value="HxlR"/>
    <property type="match status" value="1"/>
</dbReference>
<gene>
    <name evidence="5" type="ORF">C41B8_18817</name>
</gene>
<dbReference type="AlphaFoldDB" id="A0A084IG35"/>
<dbReference type="GO" id="GO:0003677">
    <property type="term" value="F:DNA binding"/>
    <property type="evidence" value="ECO:0007669"/>
    <property type="project" value="UniProtKB-KW"/>
</dbReference>
<dbReference type="eggNOG" id="COG1733">
    <property type="taxonomic scope" value="Bacteria"/>
</dbReference>
<dbReference type="PROSITE" id="PS51118">
    <property type="entry name" value="HTH_HXLR"/>
    <property type="match status" value="1"/>
</dbReference>
<proteinExistence type="predicted"/>
<evidence type="ECO:0000256" key="1">
    <source>
        <dbReference type="ARBA" id="ARBA00023015"/>
    </source>
</evidence>
<keyword evidence="6" id="KW-1185">Reference proteome</keyword>
<dbReference type="Gene3D" id="1.10.10.10">
    <property type="entry name" value="Winged helix-like DNA-binding domain superfamily/Winged helix DNA-binding domain"/>
    <property type="match status" value="1"/>
</dbReference>
<evidence type="ECO:0000313" key="5">
    <source>
        <dbReference type="EMBL" id="KEZ75669.1"/>
    </source>
</evidence>
<keyword evidence="1" id="KW-0805">Transcription regulation</keyword>
<feature type="domain" description="HTH hxlR-type" evidence="4">
    <location>
        <begin position="35"/>
        <end position="134"/>
    </location>
</feature>
<keyword evidence="3" id="KW-0804">Transcription</keyword>
<reference evidence="5 6" key="1">
    <citation type="submission" date="2013-03" db="EMBL/GenBank/DDBJ databases">
        <title>Salinisphaera hydrothermalis C41B8 Genome Sequencing.</title>
        <authorList>
            <person name="Li C."/>
            <person name="Lai Q."/>
            <person name="Shao Z."/>
        </authorList>
    </citation>
    <scope>NUCLEOTIDE SEQUENCE [LARGE SCALE GENOMIC DNA]</scope>
    <source>
        <strain evidence="5 6">C41B8</strain>
    </source>
</reference>
<dbReference type="InterPro" id="IPR002577">
    <property type="entry name" value="HTH_HxlR"/>
</dbReference>
<dbReference type="STRING" id="1304275.C41B8_18817"/>
<evidence type="ECO:0000256" key="2">
    <source>
        <dbReference type="ARBA" id="ARBA00023125"/>
    </source>
</evidence>
<dbReference type="PANTHER" id="PTHR33204">
    <property type="entry name" value="TRANSCRIPTIONAL REGULATOR, MARR FAMILY"/>
    <property type="match status" value="1"/>
</dbReference>
<dbReference type="OrthoDB" id="9807069at2"/>
<evidence type="ECO:0000256" key="3">
    <source>
        <dbReference type="ARBA" id="ARBA00023163"/>
    </source>
</evidence>
<organism evidence="5 6">
    <name type="scientific">Salinisphaera hydrothermalis (strain C41B8)</name>
    <dbReference type="NCBI Taxonomy" id="1304275"/>
    <lineage>
        <taxon>Bacteria</taxon>
        <taxon>Pseudomonadati</taxon>
        <taxon>Pseudomonadota</taxon>
        <taxon>Gammaproteobacteria</taxon>
        <taxon>Salinisphaerales</taxon>
        <taxon>Salinisphaeraceae</taxon>
        <taxon>Salinisphaera</taxon>
    </lineage>
</organism>
<protein>
    <submittedName>
        <fullName evidence="5">HxlR family transcriptional regulator</fullName>
    </submittedName>
</protein>
<dbReference type="PANTHER" id="PTHR33204:SF39">
    <property type="entry name" value="TRANSCRIPTIONAL REGULATORY PROTEIN"/>
    <property type="match status" value="1"/>
</dbReference>
<accession>A0A084IG35</accession>
<dbReference type="InterPro" id="IPR036388">
    <property type="entry name" value="WH-like_DNA-bd_sf"/>
</dbReference>
<dbReference type="SUPFAM" id="SSF46785">
    <property type="entry name" value="Winged helix' DNA-binding domain"/>
    <property type="match status" value="1"/>
</dbReference>
<dbReference type="PATRIC" id="fig|1304275.5.peg.3841"/>
<dbReference type="RefSeq" id="WP_084189209.1">
    <property type="nucleotide sequence ID" value="NZ_APNK01000065.1"/>
</dbReference>
<evidence type="ECO:0000313" key="6">
    <source>
        <dbReference type="Proteomes" id="UP000028302"/>
    </source>
</evidence>
<dbReference type="InterPro" id="IPR036390">
    <property type="entry name" value="WH_DNA-bd_sf"/>
</dbReference>